<dbReference type="FunFam" id="3.40.50.740:FF:000007">
    <property type="entry name" value="Formate dehydrogenase, alpha subunit, selenocysteine-containing"/>
    <property type="match status" value="1"/>
</dbReference>
<keyword evidence="6" id="KW-0500">Molybdenum</keyword>
<dbReference type="PROSITE" id="PS51318">
    <property type="entry name" value="TAT"/>
    <property type="match status" value="1"/>
</dbReference>
<dbReference type="Gene3D" id="3.40.228.10">
    <property type="entry name" value="Dimethylsulfoxide Reductase, domain 2"/>
    <property type="match status" value="1"/>
</dbReference>
<dbReference type="SUPFAM" id="SSF50692">
    <property type="entry name" value="ADC-like"/>
    <property type="match status" value="1"/>
</dbReference>
<evidence type="ECO:0000256" key="16">
    <source>
        <dbReference type="SAM" id="Phobius"/>
    </source>
</evidence>
<dbReference type="GO" id="GO:0009326">
    <property type="term" value="C:formate dehydrogenase complex"/>
    <property type="evidence" value="ECO:0007669"/>
    <property type="project" value="UniProtKB-ARBA"/>
</dbReference>
<evidence type="ECO:0000256" key="11">
    <source>
        <dbReference type="ARBA" id="ARBA00023002"/>
    </source>
</evidence>
<dbReference type="InterPro" id="IPR009010">
    <property type="entry name" value="Asp_de-COase-like_dom_sf"/>
</dbReference>
<keyword evidence="5" id="KW-0004">4Fe-4S</keyword>
<dbReference type="FunFam" id="3.30.200.210:FF:000003">
    <property type="entry name" value="Formate dehydrogenase-N subunit alpha"/>
    <property type="match status" value="1"/>
</dbReference>
<reference evidence="18 19" key="1">
    <citation type="journal article" date="2011" name="J. Bacteriol.">
        <title>Complete genome sequence of the type strain Cupriavidus necator N-1.</title>
        <authorList>
            <person name="Poehlein A."/>
            <person name="Kusian B."/>
            <person name="Friedrich B."/>
            <person name="Daniel R."/>
            <person name="Bowien B."/>
        </authorList>
    </citation>
    <scope>NUCLEOTIDE SEQUENCE [LARGE SCALE GENOMIC DNA]</scope>
    <source>
        <strain evidence="19">ATCC 43291 / DSM 13513 / CCUG 52238 / LMG 8453 / N-1</strain>
    </source>
</reference>
<dbReference type="GO" id="GO:0030151">
    <property type="term" value="F:molybdenum ion binding"/>
    <property type="evidence" value="ECO:0007669"/>
    <property type="project" value="TreeGrafter"/>
</dbReference>
<evidence type="ECO:0000256" key="9">
    <source>
        <dbReference type="ARBA" id="ARBA00022764"/>
    </source>
</evidence>
<comment type="subcellular location">
    <subcellularLocation>
        <location evidence="3">Periplasm</location>
    </subcellularLocation>
</comment>
<dbReference type="GO" id="GO:0009055">
    <property type="term" value="F:electron transfer activity"/>
    <property type="evidence" value="ECO:0007669"/>
    <property type="project" value="InterPro"/>
</dbReference>
<keyword evidence="16" id="KW-0472">Membrane</keyword>
<dbReference type="PANTHER" id="PTHR43598:SF1">
    <property type="entry name" value="FORMATE DEHYDROGENASE-O MAJOR SUBUNIT"/>
    <property type="match status" value="1"/>
</dbReference>
<dbReference type="EC" id="1.2.1.2" evidence="18"/>
<dbReference type="SMART" id="SM00926">
    <property type="entry name" value="Molybdop_Fe4S4"/>
    <property type="match status" value="1"/>
</dbReference>
<dbReference type="InterPro" id="IPR006311">
    <property type="entry name" value="TAT_signal"/>
</dbReference>
<dbReference type="CDD" id="cd02792">
    <property type="entry name" value="MopB_CT_Formate-Dh-Na-like"/>
    <property type="match status" value="1"/>
</dbReference>
<keyword evidence="12" id="KW-0408">Iron</keyword>
<evidence type="ECO:0000256" key="7">
    <source>
        <dbReference type="ARBA" id="ARBA00022723"/>
    </source>
</evidence>
<evidence type="ECO:0000256" key="15">
    <source>
        <dbReference type="SAM" id="MobiDB-lite"/>
    </source>
</evidence>
<evidence type="ECO:0000256" key="10">
    <source>
        <dbReference type="ARBA" id="ARBA00022933"/>
    </source>
</evidence>
<dbReference type="FunFam" id="3.40.228.10:FF:000009">
    <property type="entry name" value="Formate dehydrogenase, alpha subunit, selenocysteine-containing"/>
    <property type="match status" value="1"/>
</dbReference>
<dbReference type="InterPro" id="IPR006963">
    <property type="entry name" value="Mopterin_OxRdtase_4Fe-4S_dom"/>
</dbReference>
<protein>
    <submittedName>
        <fullName evidence="18">Formate dehydrogenase alpha subunit</fullName>
        <ecNumber evidence="18">1.2.1.2</ecNumber>
    </submittedName>
</protein>
<dbReference type="PANTHER" id="PTHR43598">
    <property type="entry name" value="TUNGSTEN-CONTAINING FORMYLMETHANOFURAN DEHYDROGENASE 2 SUBUNIT B"/>
    <property type="match status" value="1"/>
</dbReference>
<evidence type="ECO:0000256" key="3">
    <source>
        <dbReference type="ARBA" id="ARBA00004418"/>
    </source>
</evidence>
<dbReference type="GO" id="GO:0036397">
    <property type="term" value="F:formate dehydrogenase (quinone) activity"/>
    <property type="evidence" value="ECO:0007669"/>
    <property type="project" value="UniProtKB-ARBA"/>
</dbReference>
<evidence type="ECO:0000256" key="13">
    <source>
        <dbReference type="ARBA" id="ARBA00023014"/>
    </source>
</evidence>
<dbReference type="SUPFAM" id="SSF53706">
    <property type="entry name" value="Formate dehydrogenase/DMSO reductase, domains 1-3"/>
    <property type="match status" value="1"/>
</dbReference>
<evidence type="ECO:0000256" key="5">
    <source>
        <dbReference type="ARBA" id="ARBA00022485"/>
    </source>
</evidence>
<dbReference type="FunFam" id="3.40.228.10:FF:000006">
    <property type="entry name" value="Formate dehydrogenase, alpha subunit, selenocysteine-containing"/>
    <property type="match status" value="1"/>
</dbReference>
<keyword evidence="13" id="KW-0411">Iron-sulfur</keyword>
<evidence type="ECO:0000256" key="4">
    <source>
        <dbReference type="ARBA" id="ARBA00010312"/>
    </source>
</evidence>
<dbReference type="GO" id="GO:0043546">
    <property type="term" value="F:molybdopterin cofactor binding"/>
    <property type="evidence" value="ECO:0007669"/>
    <property type="project" value="InterPro"/>
</dbReference>
<dbReference type="Pfam" id="PF01568">
    <property type="entry name" value="Molydop_binding"/>
    <property type="match status" value="1"/>
</dbReference>
<keyword evidence="16" id="KW-1133">Transmembrane helix</keyword>
<dbReference type="InterPro" id="IPR006443">
    <property type="entry name" value="Formate-DH-alph_fdnG"/>
</dbReference>
<dbReference type="EMBL" id="CP002878">
    <property type="protein sequence ID" value="AEI80397.1"/>
    <property type="molecule type" value="Genomic_DNA"/>
</dbReference>
<dbReference type="GO" id="GO:0051539">
    <property type="term" value="F:4 iron, 4 sulfur cluster binding"/>
    <property type="evidence" value="ECO:0007669"/>
    <property type="project" value="UniProtKB-KW"/>
</dbReference>
<dbReference type="AlphaFoldDB" id="F8GNU8"/>
<dbReference type="Proteomes" id="UP000006798">
    <property type="component" value="Chromosome 2"/>
</dbReference>
<dbReference type="KEGG" id="cnc:CNE_2c14340"/>
<keyword evidence="7" id="KW-0479">Metal-binding</keyword>
<dbReference type="NCBIfam" id="TIGR01553">
    <property type="entry name" value="formate-DH-alph"/>
    <property type="match status" value="1"/>
</dbReference>
<evidence type="ECO:0000256" key="2">
    <source>
        <dbReference type="ARBA" id="ARBA00001966"/>
    </source>
</evidence>
<dbReference type="GO" id="GO:0008863">
    <property type="term" value="F:formate dehydrogenase (NAD+) activity"/>
    <property type="evidence" value="ECO:0007669"/>
    <property type="project" value="InterPro"/>
</dbReference>
<keyword evidence="8" id="KW-0732">Signal</keyword>
<evidence type="ECO:0000256" key="8">
    <source>
        <dbReference type="ARBA" id="ARBA00022729"/>
    </source>
</evidence>
<dbReference type="Gene3D" id="2.40.40.20">
    <property type="match status" value="1"/>
</dbReference>
<keyword evidence="9" id="KW-0574">Periplasm</keyword>
<feature type="region of interest" description="Disordered" evidence="15">
    <location>
        <begin position="1"/>
        <end position="20"/>
    </location>
</feature>
<comment type="similarity">
    <text evidence="4">Belongs to the prokaryotic molybdopterin-containing oxidoreductase family.</text>
</comment>
<evidence type="ECO:0000256" key="14">
    <source>
        <dbReference type="ARBA" id="ARBA00023027"/>
    </source>
</evidence>
<organism evidence="18 19">
    <name type="scientific">Cupriavidus necator (strain ATCC 43291 / DSM 13513 / CCUG 52238 / LMG 8453 / N-1)</name>
    <name type="common">Ralstonia eutropha</name>
    <dbReference type="NCBI Taxonomy" id="1042878"/>
    <lineage>
        <taxon>Bacteria</taxon>
        <taxon>Pseudomonadati</taxon>
        <taxon>Pseudomonadota</taxon>
        <taxon>Betaproteobacteria</taxon>
        <taxon>Burkholderiales</taxon>
        <taxon>Burkholderiaceae</taxon>
        <taxon>Cupriavidus</taxon>
    </lineage>
</organism>
<dbReference type="Pfam" id="PF04879">
    <property type="entry name" value="Molybdop_Fe4S4"/>
    <property type="match status" value="1"/>
</dbReference>
<feature type="domain" description="4Fe-4S Mo/W bis-MGD-type" evidence="17">
    <location>
        <begin position="70"/>
        <end position="133"/>
    </location>
</feature>
<dbReference type="CDD" id="cd02752">
    <property type="entry name" value="MopB_Formate-Dh-Na-like"/>
    <property type="match status" value="1"/>
</dbReference>
<evidence type="ECO:0000259" key="17">
    <source>
        <dbReference type="PROSITE" id="PS51669"/>
    </source>
</evidence>
<dbReference type="GO" id="GO:0047111">
    <property type="term" value="F:formate dehydrogenase (cytochrome-c-553) activity"/>
    <property type="evidence" value="ECO:0007669"/>
    <property type="project" value="InterPro"/>
</dbReference>
<keyword evidence="16" id="KW-0812">Transmembrane</keyword>
<dbReference type="Gene3D" id="3.30.200.210">
    <property type="match status" value="1"/>
</dbReference>
<dbReference type="PROSITE" id="PS51669">
    <property type="entry name" value="4FE4S_MOW_BIS_MGD"/>
    <property type="match status" value="1"/>
</dbReference>
<dbReference type="GO" id="GO:0042597">
    <property type="term" value="C:periplasmic space"/>
    <property type="evidence" value="ECO:0007669"/>
    <property type="project" value="UniProtKB-SubCell"/>
</dbReference>
<dbReference type="InterPro" id="IPR006657">
    <property type="entry name" value="MoPterin_dinucl-bd_dom"/>
</dbReference>
<dbReference type="InterPro" id="IPR027467">
    <property type="entry name" value="MopterinOxRdtase_cofactor_BS"/>
</dbReference>
<accession>F8GNU8</accession>
<dbReference type="FunFam" id="2.40.40.20:FF:000017">
    <property type="entry name" value="Formate dehydrogenase, alpha subunit"/>
    <property type="match status" value="1"/>
</dbReference>
<dbReference type="InterPro" id="IPR006656">
    <property type="entry name" value="Mopterin_OxRdtase"/>
</dbReference>
<evidence type="ECO:0000256" key="6">
    <source>
        <dbReference type="ARBA" id="ARBA00022505"/>
    </source>
</evidence>
<gene>
    <name evidence="18" type="primary">fdoG</name>
    <name evidence="18" type="ordered locus">CNE_2c14340</name>
</gene>
<dbReference type="HOGENOM" id="CLU_000422_1_0_4"/>
<evidence type="ECO:0000313" key="19">
    <source>
        <dbReference type="Proteomes" id="UP000006798"/>
    </source>
</evidence>
<dbReference type="PROSITE" id="PS00551">
    <property type="entry name" value="MOLYBDOPTERIN_PROK_1"/>
    <property type="match status" value="1"/>
</dbReference>
<dbReference type="GO" id="GO:0009061">
    <property type="term" value="P:anaerobic respiration"/>
    <property type="evidence" value="ECO:0007669"/>
    <property type="project" value="TreeGrafter"/>
</dbReference>
<comment type="cofactor">
    <cofactor evidence="2">
        <name>[4Fe-4S] cluster</name>
        <dbReference type="ChEBI" id="CHEBI:49883"/>
    </cofactor>
</comment>
<dbReference type="GO" id="GO:0015944">
    <property type="term" value="P:formate oxidation"/>
    <property type="evidence" value="ECO:0007669"/>
    <property type="project" value="UniProtKB-ARBA"/>
</dbReference>
<keyword evidence="10" id="KW-0712">Selenocysteine</keyword>
<keyword evidence="11 18" id="KW-0560">Oxidoreductase</keyword>
<feature type="transmembrane region" description="Helical" evidence="16">
    <location>
        <begin position="36"/>
        <end position="56"/>
    </location>
</feature>
<dbReference type="Gene3D" id="3.40.50.740">
    <property type="match status" value="1"/>
</dbReference>
<evidence type="ECO:0000313" key="18">
    <source>
        <dbReference type="EMBL" id="AEI80397.1"/>
    </source>
</evidence>
<name>F8GNU8_CUPNN</name>
<evidence type="ECO:0000256" key="1">
    <source>
        <dbReference type="ARBA" id="ARBA00001942"/>
    </source>
</evidence>
<comment type="cofactor">
    <cofactor evidence="1">
        <name>Mo-bis(molybdopterin guanine dinucleotide)</name>
        <dbReference type="ChEBI" id="CHEBI:60539"/>
    </cofactor>
</comment>
<sequence>MRSPPLLAAGMGGRRNDDETTMTYTTNIGRRQFLKILGFGSVAVSASALGLGTAWAQAPAGVRPYKLLRAKETRNNCTYCSVGCGLLMYSLGDGAKNAKPRIFHIEGDPDHPVSRGSLCPKGAGLLDIVHSKNRLQYPEYRAPGSKEWVRISWDDATRRIARLLKDDRDKNFIARNEKGQLVNRWLSSGMLASSAASNETGVLDFKFARSLGMLALDCQARLCHGPTVSALAPSFGRGAMTNHWVDIKNANVVIVMGGNPAEAHPVGFKWVIEAKIRNKAKVIVIDPRFNRTASVADIFSPIRAGSDTAFLMGMVNWLLQHDKIQHDYVRAYTNASLIVREDFGFDEGLFSGFDPQKLVYDKSSWNYELDAAGNAKRDPSMRHPRCVLSLLKQHVSRYTPEKVEEITGVKRADFLQIAEIVGSCSAKDKTLTWLYALGWTHHTGGAQIIRGAAMIQLLLGNVGMSGGGVNALRGHSNIQGYTDLGLLSVRLPGYMDLPTDRQQTLKQYLADATPKAVLPDQVNYWMNLPKFFVSLQKNLFGKHATAENNWAFDLLPKWDRSYDMLAYFDLMYQGKVNGYLVQGFNPLAAMPDKNKTSAALSKLKFLVVIDPLVTETSNFWRNEGKFNDVKTEEIMTEVFRLPSSCFAEEDGTVVNSGRWLQWHYAGQQPPGEARHDPAILGGIMMELRRLYEKEGGACPAQVLHMTWDEATYHDPHSPHPEEMAKEANGYALADVFDETGKKILRKGQLLDSFAQLRDDGTTSSYCWIFTGSWTEAGNQMARRDNTDTGLGNTPGWAWSWPANRRILYNRASMDEMGNPWDPKRQILHWNGEKWVGADVPDFPLTAAPGTPVGPFIMLPEGVGRLFSVGGMIDGPFPEHYEPIESPIAKNPLHDKVTHNPTARIFQNDAQRMGNRTEFPYVATTYSITELFRHWTKHSHLNAMLQPEQFVEIGEKLAADKGIAHGDTVKITTKRGHITAKAVVTKRMRTLQVAGQAVDQIGIPCHWGFEGATRKGYLANTLAPGVGDANSQTPEFKAFLVNIEKVAGAQA</sequence>
<dbReference type="Pfam" id="PF00384">
    <property type="entry name" value="Molybdopterin"/>
    <property type="match status" value="1"/>
</dbReference>
<proteinExistence type="inferred from homology"/>
<evidence type="ECO:0000256" key="12">
    <source>
        <dbReference type="ARBA" id="ARBA00023004"/>
    </source>
</evidence>
<keyword evidence="14" id="KW-0520">NAD</keyword>